<evidence type="ECO:0000256" key="1">
    <source>
        <dbReference type="SAM" id="Phobius"/>
    </source>
</evidence>
<name>A0A6V6YV69_9FLAO</name>
<dbReference type="EMBL" id="CAIJDP010000062">
    <property type="protein sequence ID" value="CAD0003355.1"/>
    <property type="molecule type" value="Genomic_DNA"/>
</dbReference>
<evidence type="ECO:0000313" key="2">
    <source>
        <dbReference type="EMBL" id="CAD0003355.1"/>
    </source>
</evidence>
<keyword evidence="1" id="KW-0812">Transmembrane</keyword>
<reference evidence="2 3" key="1">
    <citation type="submission" date="2020-06" db="EMBL/GenBank/DDBJ databases">
        <authorList>
            <person name="Criscuolo A."/>
        </authorList>
    </citation>
    <scope>NUCLEOTIDE SEQUENCE [LARGE SCALE GENOMIC DNA]</scope>
    <source>
        <strain evidence="3">CIP 111411</strain>
    </source>
</reference>
<feature type="transmembrane region" description="Helical" evidence="1">
    <location>
        <begin position="7"/>
        <end position="25"/>
    </location>
</feature>
<dbReference type="Proteomes" id="UP000530060">
    <property type="component" value="Unassembled WGS sequence"/>
</dbReference>
<keyword evidence="1" id="KW-1133">Transmembrane helix</keyword>
<protein>
    <submittedName>
        <fullName evidence="2">Uncharacterized protein</fullName>
    </submittedName>
</protein>
<comment type="caution">
    <text evidence="2">The sequence shown here is derived from an EMBL/GenBank/DDBJ whole genome shotgun (WGS) entry which is preliminary data.</text>
</comment>
<gene>
    <name evidence="2" type="ORF">FLAT13_01638</name>
</gene>
<feature type="transmembrane region" description="Helical" evidence="1">
    <location>
        <begin position="31"/>
        <end position="50"/>
    </location>
</feature>
<evidence type="ECO:0000313" key="3">
    <source>
        <dbReference type="Proteomes" id="UP000530060"/>
    </source>
</evidence>
<organism evidence="2 3">
    <name type="scientific">Flavobacterium salmonis</name>
    <dbReference type="NCBI Taxonomy" id="2654844"/>
    <lineage>
        <taxon>Bacteria</taxon>
        <taxon>Pseudomonadati</taxon>
        <taxon>Bacteroidota</taxon>
        <taxon>Flavobacteriia</taxon>
        <taxon>Flavobacteriales</taxon>
        <taxon>Flavobacteriaceae</taxon>
        <taxon>Flavobacterium</taxon>
    </lineage>
</organism>
<sequence length="95" mass="10899">MSNKIKNISIIINLLILVLAIFWIKKSNFDYEPITVVCGQSLSLIVLVFGESIQNKFFVKDVSKSKVNFDIDKEDKGEYNISNITDSSEIRIKKR</sequence>
<dbReference type="RefSeq" id="WP_180908568.1">
    <property type="nucleotide sequence ID" value="NZ_CAIJDP010000062.1"/>
</dbReference>
<accession>A0A6V6YV69</accession>
<dbReference type="AlphaFoldDB" id="A0A6V6YV69"/>
<keyword evidence="1" id="KW-0472">Membrane</keyword>
<proteinExistence type="predicted"/>
<keyword evidence="3" id="KW-1185">Reference proteome</keyword>